<dbReference type="Proteomes" id="UP001516400">
    <property type="component" value="Unassembled WGS sequence"/>
</dbReference>
<sequence length="404" mass="45693">MTSFGIKYRCKFPTCSNKYVFRAKNISFHVFPRQDPSTCLKWKEFCSISETVDTTNFFLCSDHFKEDDFVNANRKRLNHGVSPSLPILNNGPSCSYNKEDQSNVGSISSWSGPLNEQYHLLSNDHSNVGGRSSLPETPNEPSCPISNIGHPSNIVNMPYLIKSSSVSVVMGDHTYIGSLPSLPQSSTVTASLNEPSCSIPSILEDHSYVEPIQEVSSQDDEIINDSPDIDKIIEKYLCTNNEQNLTDNLPDDFTFLLDDANEKSNNFSGDDPSTLSSANVIDQNSNWIGTKGILCSAGLTKKTLSPSEEIMYRVHRTTLTKLSKLRQMLKHKRDTIKILKQACDESRFDFIQENLNNVTKEFINSQLRNVERGSQGKRWTVQDKTFSLSMYKRSPRLYRYLMNF</sequence>
<organism evidence="8 9">
    <name type="scientific">Cryptolaemus montrouzieri</name>
    <dbReference type="NCBI Taxonomy" id="559131"/>
    <lineage>
        <taxon>Eukaryota</taxon>
        <taxon>Metazoa</taxon>
        <taxon>Ecdysozoa</taxon>
        <taxon>Arthropoda</taxon>
        <taxon>Hexapoda</taxon>
        <taxon>Insecta</taxon>
        <taxon>Pterygota</taxon>
        <taxon>Neoptera</taxon>
        <taxon>Endopterygota</taxon>
        <taxon>Coleoptera</taxon>
        <taxon>Polyphaga</taxon>
        <taxon>Cucujiformia</taxon>
        <taxon>Coccinelloidea</taxon>
        <taxon>Coccinellidae</taxon>
        <taxon>Scymninae</taxon>
        <taxon>Scymnini</taxon>
        <taxon>Cryptolaemus</taxon>
    </lineage>
</organism>
<protein>
    <recommendedName>
        <fullName evidence="7">THAP-type domain-containing protein</fullName>
    </recommendedName>
</protein>
<dbReference type="InterPro" id="IPR006612">
    <property type="entry name" value="THAP_Znf"/>
</dbReference>
<evidence type="ECO:0000256" key="1">
    <source>
        <dbReference type="ARBA" id="ARBA00022723"/>
    </source>
</evidence>
<keyword evidence="1" id="KW-0479">Metal-binding</keyword>
<dbReference type="Pfam" id="PF05485">
    <property type="entry name" value="THAP"/>
    <property type="match status" value="1"/>
</dbReference>
<dbReference type="AlphaFoldDB" id="A0ABD2PEC6"/>
<feature type="compositionally biased region" description="Polar residues" evidence="6">
    <location>
        <begin position="123"/>
        <end position="140"/>
    </location>
</feature>
<name>A0ABD2PEC6_9CUCU</name>
<evidence type="ECO:0000256" key="5">
    <source>
        <dbReference type="PROSITE-ProRule" id="PRU00309"/>
    </source>
</evidence>
<feature type="region of interest" description="Disordered" evidence="6">
    <location>
        <begin position="121"/>
        <end position="147"/>
    </location>
</feature>
<keyword evidence="4 5" id="KW-0238">DNA-binding</keyword>
<evidence type="ECO:0000256" key="3">
    <source>
        <dbReference type="ARBA" id="ARBA00022833"/>
    </source>
</evidence>
<keyword evidence="9" id="KW-1185">Reference proteome</keyword>
<proteinExistence type="predicted"/>
<dbReference type="PROSITE" id="PS50950">
    <property type="entry name" value="ZF_THAP"/>
    <property type="match status" value="1"/>
</dbReference>
<dbReference type="InterPro" id="IPR038441">
    <property type="entry name" value="THAP_Znf_sf"/>
</dbReference>
<feature type="domain" description="THAP-type" evidence="7">
    <location>
        <begin position="6"/>
        <end position="86"/>
    </location>
</feature>
<dbReference type="EMBL" id="JABFTP020000185">
    <property type="protein sequence ID" value="KAL3289327.1"/>
    <property type="molecule type" value="Genomic_DNA"/>
</dbReference>
<dbReference type="GO" id="GO:0003677">
    <property type="term" value="F:DNA binding"/>
    <property type="evidence" value="ECO:0007669"/>
    <property type="project" value="UniProtKB-UniRule"/>
</dbReference>
<reference evidence="8 9" key="1">
    <citation type="journal article" date="2021" name="BMC Biol.">
        <title>Horizontally acquired antibacterial genes associated with adaptive radiation of ladybird beetles.</title>
        <authorList>
            <person name="Li H.S."/>
            <person name="Tang X.F."/>
            <person name="Huang Y.H."/>
            <person name="Xu Z.Y."/>
            <person name="Chen M.L."/>
            <person name="Du X.Y."/>
            <person name="Qiu B.Y."/>
            <person name="Chen P.T."/>
            <person name="Zhang W."/>
            <person name="Slipinski A."/>
            <person name="Escalona H.E."/>
            <person name="Waterhouse R.M."/>
            <person name="Zwick A."/>
            <person name="Pang H."/>
        </authorList>
    </citation>
    <scope>NUCLEOTIDE SEQUENCE [LARGE SCALE GENOMIC DNA]</scope>
    <source>
        <strain evidence="8">SYSU2018</strain>
    </source>
</reference>
<evidence type="ECO:0000256" key="6">
    <source>
        <dbReference type="SAM" id="MobiDB-lite"/>
    </source>
</evidence>
<gene>
    <name evidence="8" type="ORF">HHI36_003757</name>
</gene>
<comment type="caution">
    <text evidence="8">The sequence shown here is derived from an EMBL/GenBank/DDBJ whole genome shotgun (WGS) entry which is preliminary data.</text>
</comment>
<dbReference type="SUPFAM" id="SSF57716">
    <property type="entry name" value="Glucocorticoid receptor-like (DNA-binding domain)"/>
    <property type="match status" value="1"/>
</dbReference>
<feature type="non-terminal residue" evidence="8">
    <location>
        <position position="404"/>
    </location>
</feature>
<dbReference type="SMART" id="SM00692">
    <property type="entry name" value="DM3"/>
    <property type="match status" value="1"/>
</dbReference>
<evidence type="ECO:0000313" key="9">
    <source>
        <dbReference type="Proteomes" id="UP001516400"/>
    </source>
</evidence>
<keyword evidence="2 5" id="KW-0863">Zinc-finger</keyword>
<dbReference type="GO" id="GO:0008270">
    <property type="term" value="F:zinc ion binding"/>
    <property type="evidence" value="ECO:0007669"/>
    <property type="project" value="UniProtKB-KW"/>
</dbReference>
<dbReference type="Gene3D" id="6.20.210.20">
    <property type="entry name" value="THAP domain"/>
    <property type="match status" value="1"/>
</dbReference>
<evidence type="ECO:0000256" key="2">
    <source>
        <dbReference type="ARBA" id="ARBA00022771"/>
    </source>
</evidence>
<keyword evidence="3" id="KW-0862">Zinc</keyword>
<evidence type="ECO:0000259" key="7">
    <source>
        <dbReference type="PROSITE" id="PS50950"/>
    </source>
</evidence>
<dbReference type="SMART" id="SM00980">
    <property type="entry name" value="THAP"/>
    <property type="match status" value="1"/>
</dbReference>
<evidence type="ECO:0000313" key="8">
    <source>
        <dbReference type="EMBL" id="KAL3289327.1"/>
    </source>
</evidence>
<evidence type="ECO:0000256" key="4">
    <source>
        <dbReference type="ARBA" id="ARBA00023125"/>
    </source>
</evidence>
<accession>A0ABD2PEC6</accession>